<dbReference type="CDD" id="cd00093">
    <property type="entry name" value="HTH_XRE"/>
    <property type="match status" value="1"/>
</dbReference>
<dbReference type="RefSeq" id="WP_226751774.1">
    <property type="nucleotide sequence ID" value="NZ_JAEINI020000009.1"/>
</dbReference>
<gene>
    <name evidence="2" type="ORF">JAO78_012910</name>
</gene>
<dbReference type="EMBL" id="JAEINI020000009">
    <property type="protein sequence ID" value="MCB5227712.1"/>
    <property type="molecule type" value="Genomic_DNA"/>
</dbReference>
<comment type="caution">
    <text evidence="2">The sequence shown here is derived from an EMBL/GenBank/DDBJ whole genome shotgun (WGS) entry which is preliminary data.</text>
</comment>
<name>A0ABS8C5W4_9ALTE</name>
<sequence length="90" mass="10312">MEAYKPKRGEAHLKASPKRIALGNWLREQRKDKGLTMRDMAAISGLPHSYFGKIEQGIRGLDILEFLELCQWLGIDYRSAITQINKLQTP</sequence>
<dbReference type="InterPro" id="IPR001387">
    <property type="entry name" value="Cro/C1-type_HTH"/>
</dbReference>
<evidence type="ECO:0000313" key="3">
    <source>
        <dbReference type="Proteomes" id="UP000633814"/>
    </source>
</evidence>
<evidence type="ECO:0000313" key="2">
    <source>
        <dbReference type="EMBL" id="MCB5227712.1"/>
    </source>
</evidence>
<feature type="domain" description="HTH cro/C1-type" evidence="1">
    <location>
        <begin position="26"/>
        <end position="80"/>
    </location>
</feature>
<proteinExistence type="predicted"/>
<dbReference type="Gene3D" id="1.10.260.40">
    <property type="entry name" value="lambda repressor-like DNA-binding domains"/>
    <property type="match status" value="1"/>
</dbReference>
<keyword evidence="3" id="KW-1185">Reference proteome</keyword>
<reference evidence="2 3" key="1">
    <citation type="submission" date="2021-10" db="EMBL/GenBank/DDBJ databases">
        <title>Alishewanella koreense sp. nov. isolated from seawater of southwestern coast in South Korea and the proposal for the reclassification of Rheinheimera perlucida and Rheinheimera tuosuensis as Arsukibacterium perlucida and Arsukibacterium tuosuensis.</title>
        <authorList>
            <person name="Kim K.H."/>
            <person name="Ruan W."/>
            <person name="Kim K.R."/>
            <person name="Baek J.H."/>
            <person name="Jeon C.O."/>
        </authorList>
    </citation>
    <scope>NUCLEOTIDE SEQUENCE [LARGE SCALE GENOMIC DNA]</scope>
    <source>
        <strain evidence="2 3">16-MA</strain>
    </source>
</reference>
<organism evidence="2 3">
    <name type="scientific">Alishewanella maricola</name>
    <dbReference type="NCBI Taxonomy" id="2795740"/>
    <lineage>
        <taxon>Bacteria</taxon>
        <taxon>Pseudomonadati</taxon>
        <taxon>Pseudomonadota</taxon>
        <taxon>Gammaproteobacteria</taxon>
        <taxon>Alteromonadales</taxon>
        <taxon>Alteromonadaceae</taxon>
        <taxon>Alishewanella</taxon>
    </lineage>
</organism>
<dbReference type="InterPro" id="IPR010982">
    <property type="entry name" value="Lambda_DNA-bd_dom_sf"/>
</dbReference>
<dbReference type="SUPFAM" id="SSF47413">
    <property type="entry name" value="lambda repressor-like DNA-binding domains"/>
    <property type="match status" value="1"/>
</dbReference>
<accession>A0ABS8C5W4</accession>
<protein>
    <submittedName>
        <fullName evidence="2">Helix-turn-helix domain-containing protein</fullName>
    </submittedName>
</protein>
<dbReference type="SMART" id="SM00530">
    <property type="entry name" value="HTH_XRE"/>
    <property type="match status" value="1"/>
</dbReference>
<dbReference type="Pfam" id="PF13560">
    <property type="entry name" value="HTH_31"/>
    <property type="match status" value="1"/>
</dbReference>
<dbReference type="PROSITE" id="PS50943">
    <property type="entry name" value="HTH_CROC1"/>
    <property type="match status" value="1"/>
</dbReference>
<evidence type="ECO:0000259" key="1">
    <source>
        <dbReference type="PROSITE" id="PS50943"/>
    </source>
</evidence>
<dbReference type="Proteomes" id="UP000633814">
    <property type="component" value="Unassembled WGS sequence"/>
</dbReference>